<gene>
    <name evidence="2" type="ORF">SE17_19535</name>
</gene>
<keyword evidence="3" id="KW-1185">Reference proteome</keyword>
<sequence length="61" mass="6949">MAEKKSKTDVTARDKSGRATDHSCNNCGQQIMNDRDMVVVMDGRRRNKTYHHRACLQKAIA</sequence>
<reference evidence="2 3" key="1">
    <citation type="submission" date="2015-09" db="EMBL/GenBank/DDBJ databases">
        <title>Draft genome sequence of Kouleothrix aurantiaca JCM 19913.</title>
        <authorList>
            <person name="Hemp J."/>
        </authorList>
    </citation>
    <scope>NUCLEOTIDE SEQUENCE [LARGE SCALE GENOMIC DNA]</scope>
    <source>
        <strain evidence="2 3">COM-B</strain>
    </source>
</reference>
<evidence type="ECO:0008006" key="4">
    <source>
        <dbReference type="Google" id="ProtNLM"/>
    </source>
</evidence>
<dbReference type="Proteomes" id="UP000050509">
    <property type="component" value="Unassembled WGS sequence"/>
</dbReference>
<dbReference type="EMBL" id="LJCR01000796">
    <property type="protein sequence ID" value="KPV51732.1"/>
    <property type="molecule type" value="Genomic_DNA"/>
</dbReference>
<dbReference type="AlphaFoldDB" id="A0A0P9DNN7"/>
<feature type="compositionally biased region" description="Basic and acidic residues" evidence="1">
    <location>
        <begin position="1"/>
        <end position="21"/>
    </location>
</feature>
<organism evidence="2 3">
    <name type="scientific">Kouleothrix aurantiaca</name>
    <dbReference type="NCBI Taxonomy" id="186479"/>
    <lineage>
        <taxon>Bacteria</taxon>
        <taxon>Bacillati</taxon>
        <taxon>Chloroflexota</taxon>
        <taxon>Chloroflexia</taxon>
        <taxon>Chloroflexales</taxon>
        <taxon>Roseiflexineae</taxon>
        <taxon>Roseiflexaceae</taxon>
        <taxon>Kouleothrix</taxon>
    </lineage>
</organism>
<evidence type="ECO:0000313" key="2">
    <source>
        <dbReference type="EMBL" id="KPV51732.1"/>
    </source>
</evidence>
<accession>A0A0P9DNN7</accession>
<name>A0A0P9DNN7_9CHLR</name>
<proteinExistence type="predicted"/>
<protein>
    <recommendedName>
        <fullName evidence="4">PARP-type domain-containing protein</fullName>
    </recommendedName>
</protein>
<evidence type="ECO:0000313" key="3">
    <source>
        <dbReference type="Proteomes" id="UP000050509"/>
    </source>
</evidence>
<feature type="region of interest" description="Disordered" evidence="1">
    <location>
        <begin position="1"/>
        <end position="27"/>
    </location>
</feature>
<evidence type="ECO:0000256" key="1">
    <source>
        <dbReference type="SAM" id="MobiDB-lite"/>
    </source>
</evidence>
<comment type="caution">
    <text evidence="2">The sequence shown here is derived from an EMBL/GenBank/DDBJ whole genome shotgun (WGS) entry which is preliminary data.</text>
</comment>